<dbReference type="VEuPathDB" id="VectorBase:RSAN_043403"/>
<feature type="compositionally biased region" description="Polar residues" evidence="3">
    <location>
        <begin position="810"/>
        <end position="822"/>
    </location>
</feature>
<name>A0A9D4T845_RHISA</name>
<dbReference type="Proteomes" id="UP000821837">
    <property type="component" value="Chromosome 1"/>
</dbReference>
<organism evidence="5 6">
    <name type="scientific">Rhipicephalus sanguineus</name>
    <name type="common">Brown dog tick</name>
    <name type="synonym">Ixodes sanguineus</name>
    <dbReference type="NCBI Taxonomy" id="34632"/>
    <lineage>
        <taxon>Eukaryota</taxon>
        <taxon>Metazoa</taxon>
        <taxon>Ecdysozoa</taxon>
        <taxon>Arthropoda</taxon>
        <taxon>Chelicerata</taxon>
        <taxon>Arachnida</taxon>
        <taxon>Acari</taxon>
        <taxon>Parasitiformes</taxon>
        <taxon>Ixodida</taxon>
        <taxon>Ixodoidea</taxon>
        <taxon>Ixodidae</taxon>
        <taxon>Rhipicephalinae</taxon>
        <taxon>Rhipicephalus</taxon>
        <taxon>Rhipicephalus</taxon>
    </lineage>
</organism>
<dbReference type="EMBL" id="JABSTV010001245">
    <property type="protein sequence ID" value="KAH7981646.1"/>
    <property type="molecule type" value="Genomic_DNA"/>
</dbReference>
<protein>
    <recommendedName>
        <fullName evidence="4">CCHC-type domain-containing protein</fullName>
    </recommendedName>
</protein>
<accession>A0A9D4T845</accession>
<feature type="region of interest" description="Disordered" evidence="3">
    <location>
        <begin position="677"/>
        <end position="887"/>
    </location>
</feature>
<evidence type="ECO:0000259" key="4">
    <source>
        <dbReference type="PROSITE" id="PS50158"/>
    </source>
</evidence>
<feature type="region of interest" description="Disordered" evidence="3">
    <location>
        <begin position="923"/>
        <end position="957"/>
    </location>
</feature>
<feature type="compositionally biased region" description="Polar residues" evidence="3">
    <location>
        <begin position="308"/>
        <end position="327"/>
    </location>
</feature>
<comment type="caution">
    <text evidence="5">The sequence shown here is derived from an EMBL/GenBank/DDBJ whole genome shotgun (WGS) entry which is preliminary data.</text>
</comment>
<feature type="compositionally biased region" description="Basic and acidic residues" evidence="3">
    <location>
        <begin position="704"/>
        <end position="714"/>
    </location>
</feature>
<dbReference type="InterPro" id="IPR036875">
    <property type="entry name" value="Znf_CCHC_sf"/>
</dbReference>
<feature type="region of interest" description="Disordered" evidence="3">
    <location>
        <begin position="305"/>
        <end position="414"/>
    </location>
</feature>
<feature type="region of interest" description="Disordered" evidence="3">
    <location>
        <begin position="36"/>
        <end position="85"/>
    </location>
</feature>
<keyword evidence="1" id="KW-0479">Metal-binding</keyword>
<sequence length="1141" mass="125137">MAAARLGSMMEVVVEGQTITEEEYLSGSWTTLEAQRWCARQQPRADTDRKQTGSATADSEHRERGRPRFHARPPPLPKRKPLPKLPPADYKVIIRPQTAASLLHHGATELFKAVCAAAQVNPTEVVAEDQLRLHPTNNTALISTPSLDRAGRCIKLQVVKIGQQEIQVFAYAPAPENSTKGILYHACSDEDDAAILNELRARNKGIDIVGARHLGKSRHIVTIFAGADRPPYVRYWGATYVVYPFRDRIEACYNCRKVGHRTDVCPQQRQARCKRCGDETHATPEWGTKPTCLARCIVCKGGHPTGGDQENTTRITSATQPNSQSTGFRDAVRGTPLTEASQARQENATVLQQAPSGSREHSSSRGRAAAHARETAAYVHRNAESSMEVDHARNPKRKLIDESEPAEEPASDLKQRVETVEQTISSLAKSIDERFNVMQRAMQETLKTFHDMLKNEIRNMIPTLGNNIETPSTSLPLVIASANQTGGPQNGRGIPNGAADARSFAKKRAALQFAMTDLNPKIDVIALQETESAVKITGYTSFNELPTSNKSNLLQDAEEFTTDALAEEDGPRPDAKLITLLENQQTLQAEWLKPKHDRQLKLALAQAETEVQKYSQELRSAQWMQLCNRLNGQLGSKNPWFLFRHLLDPDNSKGATAKKLRKTDIAKIDSLLPGGSAATDTHKLSEVPQHSTAPVITPSAAEPVRVEQEARPVEADEAAEIQGETSGSGDDMSVTTATLKRARDETEEMDKTSHNNSAKDISADISDEITAGEHSLEELKKPPDNEGEEEAMDSSQTRKRPAPLSDEARTTSASDATEQMSSCGPRVVSFGDRGSRRLCQRPQESAAKKCKGGKATGAAPADTPKVPEALQHLTTPASAPSAVGPERVETDVVPVGAAETTEGQGETAADSEDEMCVTSATLKRPLDDSGELDGASSTNSQEPPAKAPQGRRLRHPYGINDFRKPLKDLGIIQQVSGIGAYQMSHVWFLNMKTDEAKNTLLDAGLLAVKDRPCLVVDPVRQEVRLKLHWVAFDVNAEAIRRALREYGEVREDISDKWRDEDFEGVESTTRFVRRLLREGVTTDRIPNQMRLGSGTALVVVPGRPPLHGRSISPLWCGLPIRLSNKRAHVKGEVDRLGHDGR</sequence>
<keyword evidence="2" id="KW-0175">Coiled coil</keyword>
<dbReference type="VEuPathDB" id="VectorBase:RSAN_040867"/>
<feature type="compositionally biased region" description="Basic and acidic residues" evidence="3">
    <location>
        <begin position="741"/>
        <end position="753"/>
    </location>
</feature>
<keyword evidence="1" id="KW-0862">Zinc</keyword>
<gene>
    <name evidence="5" type="ORF">HPB52_000421</name>
</gene>
<feature type="domain" description="CCHC-type" evidence="4">
    <location>
        <begin position="252"/>
        <end position="267"/>
    </location>
</feature>
<evidence type="ECO:0000313" key="6">
    <source>
        <dbReference type="Proteomes" id="UP000821837"/>
    </source>
</evidence>
<dbReference type="InterPro" id="IPR001878">
    <property type="entry name" value="Znf_CCHC"/>
</dbReference>
<feature type="compositionally biased region" description="Polar residues" evidence="3">
    <location>
        <begin position="723"/>
        <end position="738"/>
    </location>
</feature>
<evidence type="ECO:0000313" key="5">
    <source>
        <dbReference type="EMBL" id="KAH7981646.1"/>
    </source>
</evidence>
<keyword evidence="6" id="KW-1185">Reference proteome</keyword>
<keyword evidence="1" id="KW-0863">Zinc-finger</keyword>
<dbReference type="VEuPathDB" id="VectorBase:RSAN_036528"/>
<dbReference type="AlphaFoldDB" id="A0A9D4T845"/>
<dbReference type="GO" id="GO:0008270">
    <property type="term" value="F:zinc ion binding"/>
    <property type="evidence" value="ECO:0007669"/>
    <property type="project" value="UniProtKB-KW"/>
</dbReference>
<dbReference type="GO" id="GO:0003676">
    <property type="term" value="F:nucleic acid binding"/>
    <property type="evidence" value="ECO:0007669"/>
    <property type="project" value="InterPro"/>
</dbReference>
<evidence type="ECO:0000256" key="1">
    <source>
        <dbReference type="PROSITE-ProRule" id="PRU00047"/>
    </source>
</evidence>
<feature type="compositionally biased region" description="Polar residues" evidence="3">
    <location>
        <begin position="338"/>
        <end position="355"/>
    </location>
</feature>
<feature type="compositionally biased region" description="Basic and acidic residues" evidence="3">
    <location>
        <begin position="388"/>
        <end position="401"/>
    </location>
</feature>
<dbReference type="SUPFAM" id="SSF57756">
    <property type="entry name" value="Retrovirus zinc finger-like domains"/>
    <property type="match status" value="1"/>
</dbReference>
<dbReference type="Gene3D" id="4.10.60.10">
    <property type="entry name" value="Zinc finger, CCHC-type"/>
    <property type="match status" value="1"/>
</dbReference>
<reference evidence="5" key="2">
    <citation type="submission" date="2021-09" db="EMBL/GenBank/DDBJ databases">
        <authorList>
            <person name="Jia N."/>
            <person name="Wang J."/>
            <person name="Shi W."/>
            <person name="Du L."/>
            <person name="Sun Y."/>
            <person name="Zhan W."/>
            <person name="Jiang J."/>
            <person name="Wang Q."/>
            <person name="Zhang B."/>
            <person name="Ji P."/>
            <person name="Sakyi L.B."/>
            <person name="Cui X."/>
            <person name="Yuan T."/>
            <person name="Jiang B."/>
            <person name="Yang W."/>
            <person name="Lam T.T.-Y."/>
            <person name="Chang Q."/>
            <person name="Ding S."/>
            <person name="Wang X."/>
            <person name="Zhu J."/>
            <person name="Ruan X."/>
            <person name="Zhao L."/>
            <person name="Wei J."/>
            <person name="Que T."/>
            <person name="Du C."/>
            <person name="Cheng J."/>
            <person name="Dai P."/>
            <person name="Han X."/>
            <person name="Huang E."/>
            <person name="Gao Y."/>
            <person name="Liu J."/>
            <person name="Shao H."/>
            <person name="Ye R."/>
            <person name="Li L."/>
            <person name="Wei W."/>
            <person name="Wang X."/>
            <person name="Wang C."/>
            <person name="Huo Q."/>
            <person name="Li W."/>
            <person name="Guo W."/>
            <person name="Chen H."/>
            <person name="Chen S."/>
            <person name="Zhou L."/>
            <person name="Zhou L."/>
            <person name="Ni X."/>
            <person name="Tian J."/>
            <person name="Zhou Y."/>
            <person name="Sheng Y."/>
            <person name="Liu T."/>
            <person name="Pan Y."/>
            <person name="Xia L."/>
            <person name="Li J."/>
            <person name="Zhao F."/>
            <person name="Cao W."/>
        </authorList>
    </citation>
    <scope>NUCLEOTIDE SEQUENCE</scope>
    <source>
        <strain evidence="5">Rsan-2018</strain>
        <tissue evidence="5">Larvae</tissue>
    </source>
</reference>
<feature type="coiled-coil region" evidence="2">
    <location>
        <begin position="597"/>
        <end position="624"/>
    </location>
</feature>
<feature type="compositionally biased region" description="Basic and acidic residues" evidence="3">
    <location>
        <begin position="774"/>
        <end position="784"/>
    </location>
</feature>
<dbReference type="PROSITE" id="PS50158">
    <property type="entry name" value="ZF_CCHC"/>
    <property type="match status" value="1"/>
</dbReference>
<evidence type="ECO:0000256" key="2">
    <source>
        <dbReference type="SAM" id="Coils"/>
    </source>
</evidence>
<proteinExistence type="predicted"/>
<feature type="compositionally biased region" description="Basic residues" evidence="3">
    <location>
        <begin position="64"/>
        <end position="82"/>
    </location>
</feature>
<reference evidence="5" key="1">
    <citation type="journal article" date="2020" name="Cell">
        <title>Large-Scale Comparative Analyses of Tick Genomes Elucidate Their Genetic Diversity and Vector Capacities.</title>
        <authorList>
            <consortium name="Tick Genome and Microbiome Consortium (TIGMIC)"/>
            <person name="Jia N."/>
            <person name="Wang J."/>
            <person name="Shi W."/>
            <person name="Du L."/>
            <person name="Sun Y."/>
            <person name="Zhan W."/>
            <person name="Jiang J.F."/>
            <person name="Wang Q."/>
            <person name="Zhang B."/>
            <person name="Ji P."/>
            <person name="Bell-Sakyi L."/>
            <person name="Cui X.M."/>
            <person name="Yuan T.T."/>
            <person name="Jiang B.G."/>
            <person name="Yang W.F."/>
            <person name="Lam T.T."/>
            <person name="Chang Q.C."/>
            <person name="Ding S.J."/>
            <person name="Wang X.J."/>
            <person name="Zhu J.G."/>
            <person name="Ruan X.D."/>
            <person name="Zhao L."/>
            <person name="Wei J.T."/>
            <person name="Ye R.Z."/>
            <person name="Que T.C."/>
            <person name="Du C.H."/>
            <person name="Zhou Y.H."/>
            <person name="Cheng J.X."/>
            <person name="Dai P.F."/>
            <person name="Guo W.B."/>
            <person name="Han X.H."/>
            <person name="Huang E.J."/>
            <person name="Li L.F."/>
            <person name="Wei W."/>
            <person name="Gao Y.C."/>
            <person name="Liu J.Z."/>
            <person name="Shao H.Z."/>
            <person name="Wang X."/>
            <person name="Wang C.C."/>
            <person name="Yang T.C."/>
            <person name="Huo Q.B."/>
            <person name="Li W."/>
            <person name="Chen H.Y."/>
            <person name="Chen S.E."/>
            <person name="Zhou L.G."/>
            <person name="Ni X.B."/>
            <person name="Tian J.H."/>
            <person name="Sheng Y."/>
            <person name="Liu T."/>
            <person name="Pan Y.S."/>
            <person name="Xia L.Y."/>
            <person name="Li J."/>
            <person name="Zhao F."/>
            <person name="Cao W.C."/>
        </authorList>
    </citation>
    <scope>NUCLEOTIDE SEQUENCE</scope>
    <source>
        <strain evidence="5">Rsan-2018</strain>
    </source>
</reference>
<evidence type="ECO:0000256" key="3">
    <source>
        <dbReference type="SAM" id="MobiDB-lite"/>
    </source>
</evidence>